<dbReference type="KEGG" id="mrtj:KHC33_13915"/>
<protein>
    <submittedName>
        <fullName evidence="1">Uncharacterized protein</fullName>
    </submittedName>
</protein>
<organism evidence="1 2">
    <name type="scientific">Methanospirillum purgamenti</name>
    <dbReference type="NCBI Taxonomy" id="2834276"/>
    <lineage>
        <taxon>Archaea</taxon>
        <taxon>Methanobacteriati</taxon>
        <taxon>Methanobacteriota</taxon>
        <taxon>Stenosarchaea group</taxon>
        <taxon>Methanomicrobia</taxon>
        <taxon>Methanomicrobiales</taxon>
        <taxon>Methanospirillaceae</taxon>
        <taxon>Methanospirillum</taxon>
    </lineage>
</organism>
<sequence>MENDPINPTEVTFEYQVHICKITNYHWNYGMGTEKTGKISLVNTDGGTTYGPWKTTGKPGQGGLKNAYWVATVNEDISPGTYQVKDSDVSTWANNEDSDFCGMTEFHYDISKSSKKTVGCS</sequence>
<keyword evidence="2" id="KW-1185">Reference proteome</keyword>
<gene>
    <name evidence="1" type="ORF">KHC33_13915</name>
</gene>
<dbReference type="Proteomes" id="UP000680656">
    <property type="component" value="Chromosome"/>
</dbReference>
<proteinExistence type="predicted"/>
<dbReference type="RefSeq" id="WP_214419216.1">
    <property type="nucleotide sequence ID" value="NZ_CP075546.1"/>
</dbReference>
<evidence type="ECO:0000313" key="2">
    <source>
        <dbReference type="Proteomes" id="UP000680656"/>
    </source>
</evidence>
<dbReference type="GeneID" id="65098301"/>
<name>A0A8E7EGZ6_9EURY</name>
<dbReference type="AlphaFoldDB" id="A0A8E7EGZ6"/>
<evidence type="ECO:0000313" key="1">
    <source>
        <dbReference type="EMBL" id="QVV88407.1"/>
    </source>
</evidence>
<dbReference type="EMBL" id="CP075546">
    <property type="protein sequence ID" value="QVV88407.1"/>
    <property type="molecule type" value="Genomic_DNA"/>
</dbReference>
<accession>A0A8E7EGZ6</accession>
<reference evidence="1 2" key="1">
    <citation type="submission" date="2021-05" db="EMBL/GenBank/DDBJ databases">
        <title>A novel Methanospirillum isolate from a pyrite-forming mixed culture.</title>
        <authorList>
            <person name="Bunk B."/>
            <person name="Sproer C."/>
            <person name="Spring S."/>
            <person name="Pester M."/>
        </authorList>
    </citation>
    <scope>NUCLEOTIDE SEQUENCE [LARGE SCALE GENOMIC DNA]</scope>
    <source>
        <strain evidence="1 2">J.3.6.1-F.2.7.3</strain>
    </source>
</reference>